<dbReference type="InterPro" id="IPR004165">
    <property type="entry name" value="CoA_trans_fam_I"/>
</dbReference>
<dbReference type="Proteomes" id="UP001208689">
    <property type="component" value="Chromosome"/>
</dbReference>
<dbReference type="PANTHER" id="PTHR13707:SF60">
    <property type="entry name" value="ACETATE COA-TRANSFERASE SUBUNIT ALPHA"/>
    <property type="match status" value="1"/>
</dbReference>
<reference evidence="3" key="1">
    <citation type="submission" date="2022-09" db="EMBL/GenBank/DDBJ databases">
        <title>Actin cytoskeleton and complex cell architecture in an #Asgard archaeon.</title>
        <authorList>
            <person name="Ponce Toledo R.I."/>
            <person name="Schleper C."/>
            <person name="Rodrigues Oliveira T."/>
            <person name="Wollweber F."/>
            <person name="Xu J."/>
            <person name="Rittmann S."/>
            <person name="Klingl A."/>
            <person name="Pilhofer M."/>
        </authorList>
    </citation>
    <scope>NUCLEOTIDE SEQUENCE</scope>
    <source>
        <strain evidence="3">B-35</strain>
    </source>
</reference>
<dbReference type="Pfam" id="PF01144">
    <property type="entry name" value="CoA_trans"/>
    <property type="match status" value="1"/>
</dbReference>
<organism evidence="3 4">
    <name type="scientific">Candidatus Lokiarchaeum ossiferum</name>
    <dbReference type="NCBI Taxonomy" id="2951803"/>
    <lineage>
        <taxon>Archaea</taxon>
        <taxon>Promethearchaeati</taxon>
        <taxon>Promethearchaeota</taxon>
        <taxon>Promethearchaeia</taxon>
        <taxon>Promethearchaeales</taxon>
        <taxon>Promethearchaeaceae</taxon>
        <taxon>Candidatus Lokiarchaeum</taxon>
    </lineage>
</organism>
<evidence type="ECO:0008006" key="5">
    <source>
        <dbReference type="Google" id="ProtNLM"/>
    </source>
</evidence>
<dbReference type="PROSITE" id="PS51257">
    <property type="entry name" value="PROKAR_LIPOPROTEIN"/>
    <property type="match status" value="1"/>
</dbReference>
<gene>
    <name evidence="3" type="ORF">NEF87_002604</name>
</gene>
<protein>
    <recommendedName>
        <fullName evidence="5">Branched-chain amino acid dehydrogenase</fullName>
    </recommendedName>
</protein>
<dbReference type="NCBIfam" id="TIGR02429">
    <property type="entry name" value="pcaI_scoA_fam"/>
    <property type="match status" value="1"/>
</dbReference>
<dbReference type="EMBL" id="CP104013">
    <property type="protein sequence ID" value="UYP46319.1"/>
    <property type="molecule type" value="Genomic_DNA"/>
</dbReference>
<dbReference type="InterPro" id="IPR012792">
    <property type="entry name" value="3-oxoacid_CoA-transf_A"/>
</dbReference>
<dbReference type="Gene3D" id="3.40.1080.10">
    <property type="entry name" value="Glutaconate Coenzyme A-transferase"/>
    <property type="match status" value="1"/>
</dbReference>
<dbReference type="InterPro" id="IPR037171">
    <property type="entry name" value="NagB/RpiA_transferase-like"/>
</dbReference>
<keyword evidence="4" id="KW-1185">Reference proteome</keyword>
<dbReference type="PANTHER" id="PTHR13707">
    <property type="entry name" value="KETOACID-COENZYME A TRANSFERASE"/>
    <property type="match status" value="1"/>
</dbReference>
<dbReference type="SMART" id="SM00882">
    <property type="entry name" value="CoA_trans"/>
    <property type="match status" value="1"/>
</dbReference>
<proteinExistence type="inferred from homology"/>
<sequence>MKKVVDLETIKPLFKDGMTIMVGGFLGCGAPERLIDLIMELKLKDLTIIVNDTAFPDRGVGRLVGKGIIKKVICSHVGTNPESKRCLNAGLMEVEFYPQGTLIEKIRAQGFGLGGILTPTGIGTPVEEGKQKISVDGQEFILEPPLRADLAIIKGTKVDEFGNVFYSKSTRNYNPTVAMAADITICEAQELVKVGEIDKDIVHTPGIFVNYIIEGVVA</sequence>
<evidence type="ECO:0000313" key="3">
    <source>
        <dbReference type="EMBL" id="UYP46319.1"/>
    </source>
</evidence>
<dbReference type="PROSITE" id="PS01273">
    <property type="entry name" value="COA_TRANSF_1"/>
    <property type="match status" value="1"/>
</dbReference>
<evidence type="ECO:0000256" key="1">
    <source>
        <dbReference type="ARBA" id="ARBA00005612"/>
    </source>
</evidence>
<dbReference type="InterPro" id="IPR004163">
    <property type="entry name" value="CoA_transf_BS"/>
</dbReference>
<comment type="similarity">
    <text evidence="1">Belongs to the 3-oxoacid CoA-transferase subunit A family.</text>
</comment>
<keyword evidence="2" id="KW-0808">Transferase</keyword>
<name>A0ABY6HV31_9ARCH</name>
<dbReference type="SUPFAM" id="SSF100950">
    <property type="entry name" value="NagB/RpiA/CoA transferase-like"/>
    <property type="match status" value="1"/>
</dbReference>
<evidence type="ECO:0000313" key="4">
    <source>
        <dbReference type="Proteomes" id="UP001208689"/>
    </source>
</evidence>
<accession>A0ABY6HV31</accession>
<evidence type="ECO:0000256" key="2">
    <source>
        <dbReference type="ARBA" id="ARBA00022679"/>
    </source>
</evidence>